<dbReference type="PANTHER" id="PTHR24416:SF631">
    <property type="entry name" value="SERINE_THREONINE_TYROSINE KINASE 1"/>
    <property type="match status" value="1"/>
</dbReference>
<keyword evidence="6" id="KW-1185">Reference proteome</keyword>
<evidence type="ECO:0000313" key="6">
    <source>
        <dbReference type="Proteomes" id="UP001066276"/>
    </source>
</evidence>
<dbReference type="GO" id="GO:0005524">
    <property type="term" value="F:ATP binding"/>
    <property type="evidence" value="ECO:0007669"/>
    <property type="project" value="UniProtKB-KW"/>
</dbReference>
<proteinExistence type="predicted"/>
<dbReference type="InterPro" id="IPR011009">
    <property type="entry name" value="Kinase-like_dom_sf"/>
</dbReference>
<evidence type="ECO:0000256" key="3">
    <source>
        <dbReference type="SAM" id="Phobius"/>
    </source>
</evidence>
<dbReference type="SUPFAM" id="SSF56112">
    <property type="entry name" value="Protein kinase-like (PK-like)"/>
    <property type="match status" value="1"/>
</dbReference>
<feature type="domain" description="Protein kinase" evidence="4">
    <location>
        <begin position="99"/>
        <end position="367"/>
    </location>
</feature>
<dbReference type="GO" id="GO:0004714">
    <property type="term" value="F:transmembrane receptor protein tyrosine kinase activity"/>
    <property type="evidence" value="ECO:0007669"/>
    <property type="project" value="TreeGrafter"/>
</dbReference>
<dbReference type="AlphaFoldDB" id="A0AAV7P1T9"/>
<dbReference type="Gene3D" id="3.30.200.20">
    <property type="entry name" value="Phosphorylase Kinase, domain 1"/>
    <property type="match status" value="1"/>
</dbReference>
<dbReference type="GO" id="GO:0005886">
    <property type="term" value="C:plasma membrane"/>
    <property type="evidence" value="ECO:0007669"/>
    <property type="project" value="TreeGrafter"/>
</dbReference>
<comment type="caution">
    <text evidence="5">The sequence shown here is derived from an EMBL/GenBank/DDBJ whole genome shotgun (WGS) entry which is preliminary data.</text>
</comment>
<protein>
    <recommendedName>
        <fullName evidence="4">Protein kinase domain-containing protein</fullName>
    </recommendedName>
</protein>
<keyword evidence="3" id="KW-0812">Transmembrane</keyword>
<keyword evidence="1" id="KW-0547">Nucleotide-binding</keyword>
<evidence type="ECO:0000256" key="1">
    <source>
        <dbReference type="ARBA" id="ARBA00022741"/>
    </source>
</evidence>
<dbReference type="InterPro" id="IPR001245">
    <property type="entry name" value="Ser-Thr/Tyr_kinase_cat_dom"/>
</dbReference>
<dbReference type="EMBL" id="JANPWB010000011">
    <property type="protein sequence ID" value="KAJ1122217.1"/>
    <property type="molecule type" value="Genomic_DNA"/>
</dbReference>
<dbReference type="GO" id="GO:0007169">
    <property type="term" value="P:cell surface receptor protein tyrosine kinase signaling pathway"/>
    <property type="evidence" value="ECO:0007669"/>
    <property type="project" value="TreeGrafter"/>
</dbReference>
<evidence type="ECO:0000259" key="4">
    <source>
        <dbReference type="PROSITE" id="PS50011"/>
    </source>
</evidence>
<sequence>MACADNDTLCIVREYQYEVIIVPVLLIGLFLILLITILCLRHRSMKVKDQEIAEAAGEKEQTNVRGNSYIALSEATVQSVLSSKDPCLRKLEVSHDSIDGQGEQIQNGSYGPIFKAEMVEENPNRPKAIVIKALRDSSSLQEMKDFLGQMAFQSQLGHHENIVQLIGCCTDKLPVYAILECVDHRDLLTFLWTCRRDVMTMDGIPFDLTERQVYNIALQVVSGLDFLQQKKLIHGDVGARNVLIQRNFTAKLSGLGAAYEIHTYGDVATRRQLPAKWMAPERILKRPCGVKSDVWSFGILLYEMITLGAPPYPEIPPSDIFQHLQRGNIMPRPSTCQPSLYSIMKSCWPWKESSRPSLPELRKRLEVGKRNANDRMVLQVPDLVVPELYARVAGIDPVSLAADYTIL</sequence>
<keyword evidence="3" id="KW-0472">Membrane</keyword>
<keyword evidence="2" id="KW-0067">ATP-binding</keyword>
<dbReference type="FunFam" id="1.10.510.10:FF:000450">
    <property type="entry name" value="Tyrosine-protein kinase STYK1"/>
    <property type="match status" value="1"/>
</dbReference>
<organism evidence="5 6">
    <name type="scientific">Pleurodeles waltl</name>
    <name type="common">Iberian ribbed newt</name>
    <dbReference type="NCBI Taxonomy" id="8319"/>
    <lineage>
        <taxon>Eukaryota</taxon>
        <taxon>Metazoa</taxon>
        <taxon>Chordata</taxon>
        <taxon>Craniata</taxon>
        <taxon>Vertebrata</taxon>
        <taxon>Euteleostomi</taxon>
        <taxon>Amphibia</taxon>
        <taxon>Batrachia</taxon>
        <taxon>Caudata</taxon>
        <taxon>Salamandroidea</taxon>
        <taxon>Salamandridae</taxon>
        <taxon>Pleurodelinae</taxon>
        <taxon>Pleurodeles</taxon>
    </lineage>
</organism>
<evidence type="ECO:0000256" key="2">
    <source>
        <dbReference type="ARBA" id="ARBA00022840"/>
    </source>
</evidence>
<reference evidence="5" key="1">
    <citation type="journal article" date="2022" name="bioRxiv">
        <title>Sequencing and chromosome-scale assembly of the giantPleurodeles waltlgenome.</title>
        <authorList>
            <person name="Brown T."/>
            <person name="Elewa A."/>
            <person name="Iarovenko S."/>
            <person name="Subramanian E."/>
            <person name="Araus A.J."/>
            <person name="Petzold A."/>
            <person name="Susuki M."/>
            <person name="Suzuki K.-i.T."/>
            <person name="Hayashi T."/>
            <person name="Toyoda A."/>
            <person name="Oliveira C."/>
            <person name="Osipova E."/>
            <person name="Leigh N.D."/>
            <person name="Simon A."/>
            <person name="Yun M.H."/>
        </authorList>
    </citation>
    <scope>NUCLEOTIDE SEQUENCE</scope>
    <source>
        <strain evidence="5">20211129_DDA</strain>
        <tissue evidence="5">Liver</tissue>
    </source>
</reference>
<name>A0AAV7P1T9_PLEWA</name>
<gene>
    <name evidence="5" type="ORF">NDU88_000720</name>
</gene>
<feature type="transmembrane region" description="Helical" evidence="3">
    <location>
        <begin position="20"/>
        <end position="40"/>
    </location>
</feature>
<dbReference type="Gene3D" id="1.10.510.10">
    <property type="entry name" value="Transferase(Phosphotransferase) domain 1"/>
    <property type="match status" value="1"/>
</dbReference>
<dbReference type="PROSITE" id="PS50011">
    <property type="entry name" value="PROTEIN_KINASE_DOM"/>
    <property type="match status" value="1"/>
</dbReference>
<evidence type="ECO:0000313" key="5">
    <source>
        <dbReference type="EMBL" id="KAJ1122217.1"/>
    </source>
</evidence>
<dbReference type="Pfam" id="PF07714">
    <property type="entry name" value="PK_Tyr_Ser-Thr"/>
    <property type="match status" value="1"/>
</dbReference>
<dbReference type="InterPro" id="IPR050122">
    <property type="entry name" value="RTK"/>
</dbReference>
<dbReference type="PRINTS" id="PR00109">
    <property type="entry name" value="TYRKINASE"/>
</dbReference>
<accession>A0AAV7P1T9</accession>
<dbReference type="Proteomes" id="UP001066276">
    <property type="component" value="Chromosome 7"/>
</dbReference>
<dbReference type="PANTHER" id="PTHR24416">
    <property type="entry name" value="TYROSINE-PROTEIN KINASE RECEPTOR"/>
    <property type="match status" value="1"/>
</dbReference>
<dbReference type="CDD" id="cd00192">
    <property type="entry name" value="PTKc"/>
    <property type="match status" value="1"/>
</dbReference>
<dbReference type="GO" id="GO:0043235">
    <property type="term" value="C:receptor complex"/>
    <property type="evidence" value="ECO:0007669"/>
    <property type="project" value="TreeGrafter"/>
</dbReference>
<keyword evidence="3" id="KW-1133">Transmembrane helix</keyword>
<dbReference type="InterPro" id="IPR000719">
    <property type="entry name" value="Prot_kinase_dom"/>
</dbReference>